<feature type="transmembrane region" description="Helical" evidence="9">
    <location>
        <begin position="130"/>
        <end position="147"/>
    </location>
</feature>
<evidence type="ECO:0000256" key="3">
    <source>
        <dbReference type="ARBA" id="ARBA00022475"/>
    </source>
</evidence>
<dbReference type="PANTHER" id="PTHR43386:SF24">
    <property type="entry name" value="OLIGOPEPTIDE TRANSPORT SYSTEM PERMEASE PROTEIN AMID"/>
    <property type="match status" value="1"/>
</dbReference>
<dbReference type="SUPFAM" id="SSF161098">
    <property type="entry name" value="MetI-like"/>
    <property type="match status" value="1"/>
</dbReference>
<dbReference type="PROSITE" id="PS50928">
    <property type="entry name" value="ABC_TM1"/>
    <property type="match status" value="1"/>
</dbReference>
<proteinExistence type="inferred from homology"/>
<evidence type="ECO:0000313" key="12">
    <source>
        <dbReference type="Proteomes" id="UP000002072"/>
    </source>
</evidence>
<dbReference type="InterPro" id="IPR000515">
    <property type="entry name" value="MetI-like"/>
</dbReference>
<dbReference type="STRING" id="519441.Smon_0926"/>
<feature type="transmembrane region" description="Helical" evidence="9">
    <location>
        <begin position="100"/>
        <end position="124"/>
    </location>
</feature>
<dbReference type="Gene3D" id="1.10.3720.10">
    <property type="entry name" value="MetI-like"/>
    <property type="match status" value="1"/>
</dbReference>
<dbReference type="OrthoDB" id="9783218at2"/>
<dbReference type="HOGENOM" id="CLU_028518_5_4_0"/>
<dbReference type="Pfam" id="PF00528">
    <property type="entry name" value="BPD_transp_1"/>
    <property type="match status" value="1"/>
</dbReference>
<feature type="transmembrane region" description="Helical" evidence="9">
    <location>
        <begin position="65"/>
        <end position="93"/>
    </location>
</feature>
<evidence type="ECO:0000256" key="4">
    <source>
        <dbReference type="ARBA" id="ARBA00022692"/>
    </source>
</evidence>
<sequence>MNRKIKSIIFIFSLMIFVIFEKLFNKFNYSDQDLNSIELPIFKNNHILGTDYLGRDLLARLSESIYISLLLAIIVCIICLISGLIIGSVMGYYDKFIDKIFMMIIELLLSIPSIIIIIFILLIFGNSLTLLIFAISFTRSLRLSLLVRNEVKKVKLNNYVEVAKNMGATPFYLIRRHIIPNILPIVFVRLTLMIPGIIFTESYLSFMGVGIRNPRPSLGNLISSGFSRLLISPKQFLLASLILVTITLFFGGIYENDRN</sequence>
<keyword evidence="3" id="KW-1003">Cell membrane</keyword>
<keyword evidence="5" id="KW-0571">Peptide transport</keyword>
<dbReference type="InterPro" id="IPR050366">
    <property type="entry name" value="BP-dependent_transpt_permease"/>
</dbReference>
<feature type="transmembrane region" description="Helical" evidence="9">
    <location>
        <begin position="7"/>
        <end position="24"/>
    </location>
</feature>
<accession>D1AYL6</accession>
<dbReference type="GO" id="GO:0015833">
    <property type="term" value="P:peptide transport"/>
    <property type="evidence" value="ECO:0007669"/>
    <property type="project" value="UniProtKB-KW"/>
</dbReference>
<evidence type="ECO:0000256" key="5">
    <source>
        <dbReference type="ARBA" id="ARBA00022856"/>
    </source>
</evidence>
<feature type="transmembrane region" description="Helical" evidence="9">
    <location>
        <begin position="178"/>
        <end position="199"/>
    </location>
</feature>
<name>D1AYL6_STRM9</name>
<keyword evidence="6" id="KW-0653">Protein transport</keyword>
<evidence type="ECO:0000259" key="10">
    <source>
        <dbReference type="PROSITE" id="PS50928"/>
    </source>
</evidence>
<keyword evidence="7 9" id="KW-1133">Transmembrane helix</keyword>
<reference evidence="11 12" key="1">
    <citation type="journal article" date="2009" name="Stand. Genomic Sci.">
        <title>Complete genome sequence of Streptobacillus moniliformis type strain (9901T).</title>
        <authorList>
            <person name="Nolan M."/>
            <person name="Gronow S."/>
            <person name="Lapidus A."/>
            <person name="Ivanova N."/>
            <person name="Copeland A."/>
            <person name="Lucas S."/>
            <person name="Del Rio T.G."/>
            <person name="Chen F."/>
            <person name="Tice H."/>
            <person name="Pitluck S."/>
            <person name="Cheng J.F."/>
            <person name="Sims D."/>
            <person name="Meincke L."/>
            <person name="Bruce D."/>
            <person name="Goodwin L."/>
            <person name="Brettin T."/>
            <person name="Han C."/>
            <person name="Detter J.C."/>
            <person name="Ovchinikova G."/>
            <person name="Pati A."/>
            <person name="Mavromatis K."/>
            <person name="Mikhailova N."/>
            <person name="Chen A."/>
            <person name="Palaniappan K."/>
            <person name="Land M."/>
            <person name="Hauser L."/>
            <person name="Chang Y.J."/>
            <person name="Jeffries C.D."/>
            <person name="Rohde M."/>
            <person name="Sproer C."/>
            <person name="Goker M."/>
            <person name="Bristow J."/>
            <person name="Eisen J.A."/>
            <person name="Markowitz V."/>
            <person name="Hugenholtz P."/>
            <person name="Kyrpides N.C."/>
            <person name="Klenk H.P."/>
            <person name="Chain P."/>
        </authorList>
    </citation>
    <scope>NUCLEOTIDE SEQUENCE [LARGE SCALE GENOMIC DNA]</scope>
    <source>
        <strain evidence="12">ATCC 14647 / DSM 12112 / NCTC 10651 / 9901</strain>
    </source>
</reference>
<dbReference type="KEGG" id="smf:Smon_0926"/>
<evidence type="ECO:0000256" key="1">
    <source>
        <dbReference type="ARBA" id="ARBA00004651"/>
    </source>
</evidence>
<keyword evidence="8 9" id="KW-0472">Membrane</keyword>
<dbReference type="InterPro" id="IPR035906">
    <property type="entry name" value="MetI-like_sf"/>
</dbReference>
<dbReference type="AlphaFoldDB" id="D1AYL6"/>
<dbReference type="GO" id="GO:0015031">
    <property type="term" value="P:protein transport"/>
    <property type="evidence" value="ECO:0007669"/>
    <property type="project" value="UniProtKB-KW"/>
</dbReference>
<evidence type="ECO:0000256" key="2">
    <source>
        <dbReference type="ARBA" id="ARBA00022448"/>
    </source>
</evidence>
<dbReference type="Proteomes" id="UP000002072">
    <property type="component" value="Chromosome"/>
</dbReference>
<feature type="transmembrane region" description="Helical" evidence="9">
    <location>
        <begin position="236"/>
        <end position="254"/>
    </location>
</feature>
<dbReference type="GO" id="GO:0005886">
    <property type="term" value="C:plasma membrane"/>
    <property type="evidence" value="ECO:0007669"/>
    <property type="project" value="UniProtKB-SubCell"/>
</dbReference>
<evidence type="ECO:0000313" key="11">
    <source>
        <dbReference type="EMBL" id="ACZ01392.1"/>
    </source>
</evidence>
<evidence type="ECO:0000256" key="8">
    <source>
        <dbReference type="ARBA" id="ARBA00023136"/>
    </source>
</evidence>
<evidence type="ECO:0000256" key="6">
    <source>
        <dbReference type="ARBA" id="ARBA00022927"/>
    </source>
</evidence>
<evidence type="ECO:0000256" key="7">
    <source>
        <dbReference type="ARBA" id="ARBA00022989"/>
    </source>
</evidence>
<dbReference type="EMBL" id="CP001779">
    <property type="protein sequence ID" value="ACZ01392.1"/>
    <property type="molecule type" value="Genomic_DNA"/>
</dbReference>
<dbReference type="eggNOG" id="COG1173">
    <property type="taxonomic scope" value="Bacteria"/>
</dbReference>
<organism evidence="11 12">
    <name type="scientific">Streptobacillus moniliformis (strain ATCC 14647 / DSM 12112 / NCTC 10651 / 9901)</name>
    <dbReference type="NCBI Taxonomy" id="519441"/>
    <lineage>
        <taxon>Bacteria</taxon>
        <taxon>Fusobacteriati</taxon>
        <taxon>Fusobacteriota</taxon>
        <taxon>Fusobacteriia</taxon>
        <taxon>Fusobacteriales</taxon>
        <taxon>Leptotrichiaceae</taxon>
        <taxon>Streptobacillus</taxon>
    </lineage>
</organism>
<keyword evidence="12" id="KW-1185">Reference proteome</keyword>
<dbReference type="GeneID" id="29673929"/>
<dbReference type="RefSeq" id="WP_012858941.1">
    <property type="nucleotide sequence ID" value="NC_013515.1"/>
</dbReference>
<comment type="subcellular location">
    <subcellularLocation>
        <location evidence="1 9">Cell membrane</location>
        <topology evidence="1 9">Multi-pass membrane protein</topology>
    </subcellularLocation>
</comment>
<keyword evidence="2 9" id="KW-0813">Transport</keyword>
<dbReference type="CDD" id="cd06261">
    <property type="entry name" value="TM_PBP2"/>
    <property type="match status" value="1"/>
</dbReference>
<keyword evidence="4 9" id="KW-0812">Transmembrane</keyword>
<evidence type="ECO:0000256" key="9">
    <source>
        <dbReference type="RuleBase" id="RU363032"/>
    </source>
</evidence>
<dbReference type="GO" id="GO:0055085">
    <property type="term" value="P:transmembrane transport"/>
    <property type="evidence" value="ECO:0007669"/>
    <property type="project" value="InterPro"/>
</dbReference>
<feature type="domain" description="ABC transmembrane type-1" evidence="10">
    <location>
        <begin position="65"/>
        <end position="254"/>
    </location>
</feature>
<comment type="similarity">
    <text evidence="9">Belongs to the binding-protein-dependent transport system permease family.</text>
</comment>
<dbReference type="PANTHER" id="PTHR43386">
    <property type="entry name" value="OLIGOPEPTIDE TRANSPORT SYSTEM PERMEASE PROTEIN APPC"/>
    <property type="match status" value="1"/>
</dbReference>
<protein>
    <submittedName>
        <fullName evidence="11">Binding-protein-dependent transport systems inner membrane component</fullName>
    </submittedName>
</protein>
<gene>
    <name evidence="11" type="ordered locus">Smon_0926</name>
</gene>